<dbReference type="AlphaFoldDB" id="A0A149UKW1"/>
<sequence>MCCVQENGAGRNAARLPIFPECERDAESGEANFFLQKRAKIPENCQFFITKSLCLKFNQML</sequence>
<gene>
    <name evidence="1" type="ORF">AD951_11050</name>
</gene>
<proteinExistence type="predicted"/>
<name>A0A149UKW1_9PROT</name>
<protein>
    <submittedName>
        <fullName evidence="1">Uncharacterized protein</fullName>
    </submittedName>
</protein>
<evidence type="ECO:0000313" key="2">
    <source>
        <dbReference type="Proteomes" id="UP000075377"/>
    </source>
</evidence>
<reference evidence="1 2" key="1">
    <citation type="submission" date="2015-06" db="EMBL/GenBank/DDBJ databases">
        <title>Improved classification and identification of acetic acid bacteria using matrix-assisted laser desorption/ionization time-of-flight mass spectrometry; Gluconobacter nephelii and Gluconobacter uchimurae are later heterotypic synonyms of Gluconobacter japonicus and Gluconobacter oxydans, respectively.</title>
        <authorList>
            <person name="Li L."/>
            <person name="Cleenwerck I."/>
            <person name="De Vuyst L."/>
            <person name="Vandamme P."/>
        </authorList>
    </citation>
    <scope>NUCLEOTIDE SEQUENCE [LARGE SCALE GENOMIC DNA]</scope>
    <source>
        <strain evidence="1 2">LMG 1699</strain>
    </source>
</reference>
<dbReference type="PATRIC" id="fig|178901.14.peg.2784"/>
<accession>A0A149UKW1</accession>
<comment type="caution">
    <text evidence="1">The sequence shown here is derived from an EMBL/GenBank/DDBJ whole genome shotgun (WGS) entry which is preliminary data.</text>
</comment>
<dbReference type="EMBL" id="LHZX01000307">
    <property type="protein sequence ID" value="KXV68515.1"/>
    <property type="molecule type" value="Genomic_DNA"/>
</dbReference>
<dbReference type="Proteomes" id="UP000075377">
    <property type="component" value="Unassembled WGS sequence"/>
</dbReference>
<organism evidence="1 2">
    <name type="scientific">Acetobacter malorum</name>
    <dbReference type="NCBI Taxonomy" id="178901"/>
    <lineage>
        <taxon>Bacteria</taxon>
        <taxon>Pseudomonadati</taxon>
        <taxon>Pseudomonadota</taxon>
        <taxon>Alphaproteobacteria</taxon>
        <taxon>Acetobacterales</taxon>
        <taxon>Acetobacteraceae</taxon>
        <taxon>Acetobacter</taxon>
    </lineage>
</organism>
<evidence type="ECO:0000313" key="1">
    <source>
        <dbReference type="EMBL" id="KXV68515.1"/>
    </source>
</evidence>